<dbReference type="InterPro" id="IPR035952">
    <property type="entry name" value="Rhomboid-like_sf"/>
</dbReference>
<organism evidence="8">
    <name type="scientific">marine sediment metagenome</name>
    <dbReference type="NCBI Taxonomy" id="412755"/>
    <lineage>
        <taxon>unclassified sequences</taxon>
        <taxon>metagenomes</taxon>
        <taxon>ecological metagenomes</taxon>
    </lineage>
</organism>
<feature type="domain" description="Peptidase S54 rhomboid" evidence="6">
    <location>
        <begin position="1"/>
        <end position="70"/>
    </location>
</feature>
<dbReference type="SUPFAM" id="SSF144091">
    <property type="entry name" value="Rhomboid-like"/>
    <property type="match status" value="1"/>
</dbReference>
<comment type="subcellular location">
    <subcellularLocation>
        <location evidence="1">Membrane</location>
        <topology evidence="1">Multi-pass membrane protein</topology>
    </subcellularLocation>
</comment>
<keyword evidence="4 5" id="KW-0472">Membrane</keyword>
<evidence type="ECO:0000313" key="8">
    <source>
        <dbReference type="EMBL" id="GAI77399.1"/>
    </source>
</evidence>
<evidence type="ECO:0000256" key="1">
    <source>
        <dbReference type="ARBA" id="ARBA00004141"/>
    </source>
</evidence>
<evidence type="ECO:0000259" key="7">
    <source>
        <dbReference type="Pfam" id="PF20216"/>
    </source>
</evidence>
<dbReference type="GO" id="GO:0016020">
    <property type="term" value="C:membrane"/>
    <property type="evidence" value="ECO:0007669"/>
    <property type="project" value="UniProtKB-SubCell"/>
</dbReference>
<name>X1TBK4_9ZZZZ</name>
<accession>X1TBK4</accession>
<evidence type="ECO:0000256" key="5">
    <source>
        <dbReference type="SAM" id="Phobius"/>
    </source>
</evidence>
<feature type="transmembrane region" description="Helical" evidence="5">
    <location>
        <begin position="6"/>
        <end position="26"/>
    </location>
</feature>
<proteinExistence type="predicted"/>
<evidence type="ECO:0000256" key="2">
    <source>
        <dbReference type="ARBA" id="ARBA00022692"/>
    </source>
</evidence>
<reference evidence="8" key="1">
    <citation type="journal article" date="2014" name="Front. Microbiol.">
        <title>High frequency of phylogenetically diverse reductive dehalogenase-homologous genes in deep subseafloor sedimentary metagenomes.</title>
        <authorList>
            <person name="Kawai M."/>
            <person name="Futagami T."/>
            <person name="Toyoda A."/>
            <person name="Takaki Y."/>
            <person name="Nishi S."/>
            <person name="Hori S."/>
            <person name="Arai W."/>
            <person name="Tsubouchi T."/>
            <person name="Morono Y."/>
            <person name="Uchiyama I."/>
            <person name="Ito T."/>
            <person name="Fujiyama A."/>
            <person name="Inagaki F."/>
            <person name="Takami H."/>
        </authorList>
    </citation>
    <scope>NUCLEOTIDE SEQUENCE</scope>
    <source>
        <strain evidence="8">Expedition CK06-06</strain>
    </source>
</reference>
<evidence type="ECO:0000259" key="6">
    <source>
        <dbReference type="Pfam" id="PF01694"/>
    </source>
</evidence>
<sequence length="137" mass="14900">GASGAILGVLAACAILFPNIVIIFYFFPLPIRVVAIILTLIAIYGIVTGENAGGEAAHLAGMAAGAIYVFSPAWRAKLKIKIGAGQWEKKIAQQRNLQVEVDRILQKVHDSGIHNLTPREKKILKQATKTEQMRNKL</sequence>
<dbReference type="InterPro" id="IPR046483">
    <property type="entry name" value="DUF6576"/>
</dbReference>
<protein>
    <submittedName>
        <fullName evidence="8">Uncharacterized protein</fullName>
    </submittedName>
</protein>
<dbReference type="AlphaFoldDB" id="X1TBK4"/>
<evidence type="ECO:0000256" key="4">
    <source>
        <dbReference type="ARBA" id="ARBA00023136"/>
    </source>
</evidence>
<dbReference type="Pfam" id="PF01694">
    <property type="entry name" value="Rhomboid"/>
    <property type="match status" value="1"/>
</dbReference>
<keyword evidence="2 5" id="KW-0812">Transmembrane</keyword>
<evidence type="ECO:0000256" key="3">
    <source>
        <dbReference type="ARBA" id="ARBA00022989"/>
    </source>
</evidence>
<keyword evidence="3 5" id="KW-1133">Transmembrane helix</keyword>
<feature type="transmembrane region" description="Helical" evidence="5">
    <location>
        <begin position="56"/>
        <end position="74"/>
    </location>
</feature>
<dbReference type="Pfam" id="PF20216">
    <property type="entry name" value="DUF6576"/>
    <property type="match status" value="1"/>
</dbReference>
<dbReference type="InterPro" id="IPR022764">
    <property type="entry name" value="Peptidase_S54_rhomboid_dom"/>
</dbReference>
<dbReference type="EMBL" id="BARW01010530">
    <property type="protein sequence ID" value="GAI77399.1"/>
    <property type="molecule type" value="Genomic_DNA"/>
</dbReference>
<dbReference type="GO" id="GO:0004252">
    <property type="term" value="F:serine-type endopeptidase activity"/>
    <property type="evidence" value="ECO:0007669"/>
    <property type="project" value="InterPro"/>
</dbReference>
<feature type="domain" description="DUF6576" evidence="7">
    <location>
        <begin position="93"/>
        <end position="126"/>
    </location>
</feature>
<dbReference type="Gene3D" id="1.20.1540.10">
    <property type="entry name" value="Rhomboid-like"/>
    <property type="match status" value="1"/>
</dbReference>
<feature type="non-terminal residue" evidence="8">
    <location>
        <position position="1"/>
    </location>
</feature>
<gene>
    <name evidence="8" type="ORF">S12H4_20693</name>
</gene>
<feature type="transmembrane region" description="Helical" evidence="5">
    <location>
        <begin position="33"/>
        <end position="50"/>
    </location>
</feature>
<comment type="caution">
    <text evidence="8">The sequence shown here is derived from an EMBL/GenBank/DDBJ whole genome shotgun (WGS) entry which is preliminary data.</text>
</comment>